<dbReference type="InterPro" id="IPR016181">
    <property type="entry name" value="Acyl_CoA_acyltransferase"/>
</dbReference>
<dbReference type="GeneID" id="82158607"/>
<proteinExistence type="predicted"/>
<dbReference type="Proteomes" id="UP001193734">
    <property type="component" value="Unassembled WGS sequence"/>
</dbReference>
<evidence type="ECO:0000313" key="2">
    <source>
        <dbReference type="EMBL" id="NPE15142.1"/>
    </source>
</evidence>
<reference evidence="2 3" key="1">
    <citation type="submission" date="2020-05" db="EMBL/GenBank/DDBJ databases">
        <title>Distinct polysaccharide utilization as determinants for interspecies competition between intestinal Prevotella spp.</title>
        <authorList>
            <person name="Galvez E.J.C."/>
            <person name="Iljazovic A."/>
            <person name="Strowig T."/>
        </authorList>
    </citation>
    <scope>NUCLEOTIDE SEQUENCE [LARGE SCALE GENOMIC DNA]</scope>
    <source>
        <strain evidence="2 3">PROD</strain>
    </source>
</reference>
<name>A0ABX2AWI0_9BACT</name>
<dbReference type="InterPro" id="IPR038740">
    <property type="entry name" value="BioF2-like_GNAT_dom"/>
</dbReference>
<comment type="caution">
    <text evidence="2">The sequence shown here is derived from an EMBL/GenBank/DDBJ whole genome shotgun (WGS) entry which is preliminary data.</text>
</comment>
<dbReference type="Gene3D" id="3.40.630.30">
    <property type="match status" value="1"/>
</dbReference>
<dbReference type="EMBL" id="JABKKE010000028">
    <property type="protein sequence ID" value="NPE15142.1"/>
    <property type="molecule type" value="Genomic_DNA"/>
</dbReference>
<dbReference type="SUPFAM" id="SSF55729">
    <property type="entry name" value="Acyl-CoA N-acyltransferases (Nat)"/>
    <property type="match status" value="1"/>
</dbReference>
<dbReference type="RefSeq" id="WP_172178598.1">
    <property type="nucleotide sequence ID" value="NZ_CASGIA010000034.1"/>
</dbReference>
<evidence type="ECO:0000313" key="3">
    <source>
        <dbReference type="Proteomes" id="UP001193734"/>
    </source>
</evidence>
<organism evidence="2 3">
    <name type="scientific">Xylanibacter rodentium</name>
    <dbReference type="NCBI Taxonomy" id="2736289"/>
    <lineage>
        <taxon>Bacteria</taxon>
        <taxon>Pseudomonadati</taxon>
        <taxon>Bacteroidota</taxon>
        <taxon>Bacteroidia</taxon>
        <taxon>Bacteroidales</taxon>
        <taxon>Prevotellaceae</taxon>
        <taxon>Xylanibacter</taxon>
    </lineage>
</organism>
<gene>
    <name evidence="2" type="ORF">HPS55_12595</name>
</gene>
<evidence type="ECO:0000259" key="1">
    <source>
        <dbReference type="Pfam" id="PF13480"/>
    </source>
</evidence>
<feature type="domain" description="BioF2-like acetyltransferase" evidence="1">
    <location>
        <begin position="174"/>
        <end position="280"/>
    </location>
</feature>
<keyword evidence="3" id="KW-1185">Reference proteome</keyword>
<sequence length="313" mass="35248">MFELKRYSPADAAEWNAFVAGSKNGTFLFDRSYMDYHADRFRDHSLMIYREGRLYALLPACIAADGTLWSHGGLTYGGVILSASASAADTVRLFAELNDSLRSEGIRRVVYKAVPWIYHRLPAEEDLYAIFRECNARLLARDISSAIFLDARVKWSHGRKCGVSKARNNGVTVEQSDNLAAFWTVLTGNLNARYGVNPVHTVGEMELLASRFPDRIKLYVALRDSRVVGGTLLYDFGNVVHSQYISADDEGKRLGAIDAIYDRILNHDFADRRCFDFGKSTVEHGHVLNESLIFQKEGFGGRGVCYDTYEWTL</sequence>
<dbReference type="Pfam" id="PF13480">
    <property type="entry name" value="Acetyltransf_6"/>
    <property type="match status" value="1"/>
</dbReference>
<protein>
    <submittedName>
        <fullName evidence="2">GNAT family N-acetyltransferase</fullName>
    </submittedName>
</protein>
<accession>A0ABX2AWI0</accession>